<dbReference type="SMART" id="SM00631">
    <property type="entry name" value="Zn_pept"/>
    <property type="match status" value="1"/>
</dbReference>
<sequence length="356" mass="38873">MYLNVAEIESAITNLHAAYPTTAEILVPPHPTHEGRTARLLRIGSRPADQVDGILVLGGVHAREWVPPDALISLAADLLEAHSLGTGLGYGSTSYTAAQVTHVIENVNLFLYPCVNPDGRAFSQTTDAMWRKNRRPAPAGPGHGSPFCTGVDLNRNFDFLWDHIAKFAPDADVHTSDNPCDRQTYRGPSAASEPETRNVVWALDTHPRIHRLVDVHSAVPVILHNWGSDQNQSSSPADNFRNPALDAVRGRKDDDTGEFIPHEDLKTAVDLAERMNDAVRAVRGVDYGVEAAYGLYPTSGTSDDYAYSRHFTSPATTKTLGWTIECGNTFQPPYPEAEHIIREVSAALLALALDAR</sequence>
<evidence type="ECO:0000256" key="1">
    <source>
        <dbReference type="ARBA" id="ARBA00001947"/>
    </source>
</evidence>
<protein>
    <recommendedName>
        <fullName evidence="9">Peptidase M14 domain-containing protein</fullName>
    </recommendedName>
</protein>
<keyword evidence="4" id="KW-0378">Hydrolase</keyword>
<comment type="similarity">
    <text evidence="2 7">Belongs to the peptidase M14 family.</text>
</comment>
<keyword evidence="5" id="KW-0862">Zinc</keyword>
<dbReference type="Gene3D" id="3.40.630.10">
    <property type="entry name" value="Zn peptidases"/>
    <property type="match status" value="1"/>
</dbReference>
<dbReference type="PANTHER" id="PTHR11705">
    <property type="entry name" value="PROTEASE FAMILY M14 CARBOXYPEPTIDASE A,B"/>
    <property type="match status" value="1"/>
</dbReference>
<evidence type="ECO:0000259" key="9">
    <source>
        <dbReference type="PROSITE" id="PS52035"/>
    </source>
</evidence>
<dbReference type="PROSITE" id="PS52035">
    <property type="entry name" value="PEPTIDASE_M14"/>
    <property type="match status" value="1"/>
</dbReference>
<feature type="compositionally biased region" description="Basic and acidic residues" evidence="8">
    <location>
        <begin position="172"/>
        <end position="184"/>
    </location>
</feature>
<proteinExistence type="inferred from homology"/>
<dbReference type="PANTHER" id="PTHR11705:SF143">
    <property type="entry name" value="SLL0236 PROTEIN"/>
    <property type="match status" value="1"/>
</dbReference>
<evidence type="ECO:0000313" key="10">
    <source>
        <dbReference type="EMBL" id="BBC34411.1"/>
    </source>
</evidence>
<feature type="compositionally biased region" description="Basic and acidic residues" evidence="8">
    <location>
        <begin position="248"/>
        <end position="258"/>
    </location>
</feature>
<evidence type="ECO:0000256" key="2">
    <source>
        <dbReference type="ARBA" id="ARBA00005988"/>
    </source>
</evidence>
<evidence type="ECO:0000313" key="11">
    <source>
        <dbReference type="Proteomes" id="UP001321542"/>
    </source>
</evidence>
<feature type="region of interest" description="Disordered" evidence="8">
    <location>
        <begin position="172"/>
        <end position="195"/>
    </location>
</feature>
<reference evidence="10 11" key="2">
    <citation type="journal article" date="2023" name="ChemBioChem">
        <title>Acyltransferase Domain Exchange between Two Independent Type I Polyketide Synthases in the Same Producer Strain of Macrolide Antibiotics.</title>
        <authorList>
            <person name="Kudo F."/>
            <person name="Kishikawa K."/>
            <person name="Tsuboi K."/>
            <person name="Kido T."/>
            <person name="Usui T."/>
            <person name="Hashimoto J."/>
            <person name="Shin-Ya K."/>
            <person name="Miyanaga A."/>
            <person name="Eguchi T."/>
        </authorList>
    </citation>
    <scope>NUCLEOTIDE SEQUENCE [LARGE SCALE GENOMIC DNA]</scope>
    <source>
        <strain evidence="10 11">A-8890</strain>
    </source>
</reference>
<evidence type="ECO:0000256" key="4">
    <source>
        <dbReference type="ARBA" id="ARBA00022801"/>
    </source>
</evidence>
<dbReference type="CDD" id="cd06228">
    <property type="entry name" value="M14-like"/>
    <property type="match status" value="1"/>
</dbReference>
<reference evidence="10 11" key="1">
    <citation type="journal article" date="2010" name="ChemBioChem">
        <title>Cloning and characterization of the biosynthetic gene cluster of 16-membered macrolide antibiotic FD-891: involvement of a dual functional cytochrome P450 monooxygenase catalyzing epoxidation and hydroxylation.</title>
        <authorList>
            <person name="Kudo F."/>
            <person name="Motegi A."/>
            <person name="Mizoue K."/>
            <person name="Eguchi T."/>
        </authorList>
    </citation>
    <scope>NUCLEOTIDE SEQUENCE [LARGE SCALE GENOMIC DNA]</scope>
    <source>
        <strain evidence="10 11">A-8890</strain>
    </source>
</reference>
<dbReference type="SUPFAM" id="SSF53187">
    <property type="entry name" value="Zn-dependent exopeptidases"/>
    <property type="match status" value="1"/>
</dbReference>
<keyword evidence="6" id="KW-0482">Metalloprotease</keyword>
<evidence type="ECO:0000256" key="7">
    <source>
        <dbReference type="PROSITE-ProRule" id="PRU01379"/>
    </source>
</evidence>
<comment type="cofactor">
    <cofactor evidence="1">
        <name>Zn(2+)</name>
        <dbReference type="ChEBI" id="CHEBI:29105"/>
    </cofactor>
</comment>
<organism evidence="10 11">
    <name type="scientific">Streptomyces graminofaciens</name>
    <dbReference type="NCBI Taxonomy" id="68212"/>
    <lineage>
        <taxon>Bacteria</taxon>
        <taxon>Bacillati</taxon>
        <taxon>Actinomycetota</taxon>
        <taxon>Actinomycetes</taxon>
        <taxon>Kitasatosporales</taxon>
        <taxon>Streptomycetaceae</taxon>
        <taxon>Streptomyces</taxon>
    </lineage>
</organism>
<gene>
    <name evidence="10" type="ORF">SGFS_057050</name>
</gene>
<feature type="active site" description="Proton donor/acceptor" evidence="7">
    <location>
        <position position="325"/>
    </location>
</feature>
<feature type="region of interest" description="Disordered" evidence="8">
    <location>
        <begin position="229"/>
        <end position="258"/>
    </location>
</feature>
<feature type="domain" description="Peptidase M14" evidence="9">
    <location>
        <begin position="1"/>
        <end position="355"/>
    </location>
</feature>
<dbReference type="InterPro" id="IPR000834">
    <property type="entry name" value="Peptidase_M14"/>
</dbReference>
<dbReference type="Pfam" id="PF00246">
    <property type="entry name" value="Peptidase_M14"/>
    <property type="match status" value="1"/>
</dbReference>
<dbReference type="Proteomes" id="UP001321542">
    <property type="component" value="Chromosome"/>
</dbReference>
<keyword evidence="3" id="KW-0645">Protease</keyword>
<name>A0ABM7FDJ5_9ACTN</name>
<evidence type="ECO:0000256" key="8">
    <source>
        <dbReference type="SAM" id="MobiDB-lite"/>
    </source>
</evidence>
<evidence type="ECO:0000256" key="3">
    <source>
        <dbReference type="ARBA" id="ARBA00022670"/>
    </source>
</evidence>
<dbReference type="RefSeq" id="WP_286254317.1">
    <property type="nucleotide sequence ID" value="NZ_AP018448.1"/>
</dbReference>
<evidence type="ECO:0000256" key="6">
    <source>
        <dbReference type="ARBA" id="ARBA00023049"/>
    </source>
</evidence>
<accession>A0ABM7FDJ5</accession>
<dbReference type="EMBL" id="AP018448">
    <property type="protein sequence ID" value="BBC34411.1"/>
    <property type="molecule type" value="Genomic_DNA"/>
</dbReference>
<keyword evidence="11" id="KW-1185">Reference proteome</keyword>
<evidence type="ECO:0000256" key="5">
    <source>
        <dbReference type="ARBA" id="ARBA00022833"/>
    </source>
</evidence>